<feature type="domain" description="FPL" evidence="4">
    <location>
        <begin position="1"/>
        <end position="148"/>
    </location>
</feature>
<dbReference type="AlphaFoldDB" id="A0A9D4U8A1"/>
<gene>
    <name evidence="6" type="ORF">GOP47_0021732</name>
</gene>
<dbReference type="PANTHER" id="PTHR21481">
    <property type="entry name" value="PROTEIN CLEC16A"/>
    <property type="match status" value="1"/>
</dbReference>
<keyword evidence="7" id="KW-1185">Reference proteome</keyword>
<evidence type="ECO:0000313" key="7">
    <source>
        <dbReference type="Proteomes" id="UP000886520"/>
    </source>
</evidence>
<comment type="similarity">
    <text evidence="1">Belongs to the CLEC16A/gop-1 family.</text>
</comment>
<dbReference type="Pfam" id="PF19439">
    <property type="entry name" value="CLEC16A_C"/>
    <property type="match status" value="1"/>
</dbReference>
<dbReference type="GO" id="GO:0007034">
    <property type="term" value="P:vacuolar transport"/>
    <property type="evidence" value="ECO:0007669"/>
    <property type="project" value="TreeGrafter"/>
</dbReference>
<dbReference type="InterPro" id="IPR019155">
    <property type="entry name" value="CLEC16A/TT9_N"/>
</dbReference>
<feature type="domain" description="CLEC16A/TT9 C-terminal" evidence="5">
    <location>
        <begin position="201"/>
        <end position="286"/>
    </location>
</feature>
<sequence>MAELLIWGDQHDPSFFELFMEKQVMAQFIRILKNSRSVSVTVQLLQTLNILLQSMRSEQAIYYLFSNEYLNNVITFPFDFQNEELVAYFISFLRTISTKLDTNTVSFFVKTDNEEVVSFPLYTEAIKFARHEESMVRIAVRTLTLHIYNIDDKAIRAFIMSPDLVGYFLELVTSLRQQTFRVVDLVTEAAKNPDSLPIMAKLEEAVAETGDLLFYCNDIINADIAELSRLMTQHILDLLVIPVLIPSLRPAHETEMQSRELSSLYLLSCILQVVKQRDLVNRIGLELLKKSCSRDGMVSDVQLIAADSTPQIKEEKIIYESSRELLLSYLFCENDKLVLASLNVLVAMLQNKVLNETLLDALGILPQRKRYKKLLLQALVGNNADDEVLFSPLPVMEGEDHVDLDSMAVSFVMPRKQQGAAELICRADNDHSPSSSNTNHIHSCEPATGTGAGQLSPRRNRYQVLDALMRLLCRRPPPCAEALWHTGWLLRQLLPYHEQKLRDYHLCMLSKAYTAAQEDLMAEVKDCWCDLVPTLMVEEWKICKKASETSALKKDTSFVLWPSPAVTFPSGETSSSHIGERMQASVKVFVILHQLRTLVVEGSIPDVPNLNQPNEPAARPKTGRSGIQLTVVKRDMEIDLTPGDAVPCRIAFEKGKERSVYLLACTKGTGGWLLLAEDVPLKQRRGIIRVTAALAGSNPKVDGDHPKWLHLRIRSPHPPTTDMPRAGSGGRPRSRRLVDGRWTLAFADERTSTM</sequence>
<feature type="compositionally biased region" description="Polar residues" evidence="3">
    <location>
        <begin position="432"/>
        <end position="441"/>
    </location>
</feature>
<dbReference type="InterPro" id="IPR045820">
    <property type="entry name" value="CLEC16A/TT9_C"/>
</dbReference>
<dbReference type="OrthoDB" id="294052at2759"/>
<dbReference type="Proteomes" id="UP000886520">
    <property type="component" value="Chromosome 21"/>
</dbReference>
<proteinExistence type="inferred from homology"/>
<organism evidence="6 7">
    <name type="scientific">Adiantum capillus-veneris</name>
    <name type="common">Maidenhair fern</name>
    <dbReference type="NCBI Taxonomy" id="13818"/>
    <lineage>
        <taxon>Eukaryota</taxon>
        <taxon>Viridiplantae</taxon>
        <taxon>Streptophyta</taxon>
        <taxon>Embryophyta</taxon>
        <taxon>Tracheophyta</taxon>
        <taxon>Polypodiopsida</taxon>
        <taxon>Polypodiidae</taxon>
        <taxon>Polypodiales</taxon>
        <taxon>Pteridineae</taxon>
        <taxon>Pteridaceae</taxon>
        <taxon>Vittarioideae</taxon>
        <taxon>Adiantum</taxon>
    </lineage>
</organism>
<dbReference type="InterPro" id="IPR039272">
    <property type="entry name" value="CLEC16A/TT9"/>
</dbReference>
<reference evidence="6" key="1">
    <citation type="submission" date="2021-01" db="EMBL/GenBank/DDBJ databases">
        <title>Adiantum capillus-veneris genome.</title>
        <authorList>
            <person name="Fang Y."/>
            <person name="Liao Q."/>
        </authorList>
    </citation>
    <scope>NUCLEOTIDE SEQUENCE</scope>
    <source>
        <strain evidence="6">H3</strain>
        <tissue evidence="6">Leaf</tissue>
    </source>
</reference>
<dbReference type="GO" id="GO:0006914">
    <property type="term" value="P:autophagy"/>
    <property type="evidence" value="ECO:0007669"/>
    <property type="project" value="UniProtKB-KW"/>
</dbReference>
<accession>A0A9D4U8A1</accession>
<comment type="caution">
    <text evidence="6">The sequence shown here is derived from an EMBL/GenBank/DDBJ whole genome shotgun (WGS) entry which is preliminary data.</text>
</comment>
<dbReference type="PANTHER" id="PTHR21481:SF0">
    <property type="entry name" value="PROTEIN CLEC16A"/>
    <property type="match status" value="1"/>
</dbReference>
<dbReference type="Pfam" id="PF09758">
    <property type="entry name" value="FPL"/>
    <property type="match status" value="1"/>
</dbReference>
<dbReference type="EMBL" id="JABFUD020000021">
    <property type="protein sequence ID" value="KAI5063185.1"/>
    <property type="molecule type" value="Genomic_DNA"/>
</dbReference>
<evidence type="ECO:0000256" key="2">
    <source>
        <dbReference type="ARBA" id="ARBA00023006"/>
    </source>
</evidence>
<dbReference type="GO" id="GO:0005770">
    <property type="term" value="C:late endosome"/>
    <property type="evidence" value="ECO:0007669"/>
    <property type="project" value="TreeGrafter"/>
</dbReference>
<feature type="region of interest" description="Disordered" evidence="3">
    <location>
        <begin position="712"/>
        <end position="735"/>
    </location>
</feature>
<evidence type="ECO:0000259" key="5">
    <source>
        <dbReference type="Pfam" id="PF19439"/>
    </source>
</evidence>
<evidence type="ECO:0000256" key="1">
    <source>
        <dbReference type="ARBA" id="ARBA00006441"/>
    </source>
</evidence>
<dbReference type="GO" id="GO:0005794">
    <property type="term" value="C:Golgi apparatus"/>
    <property type="evidence" value="ECO:0007669"/>
    <property type="project" value="TreeGrafter"/>
</dbReference>
<keyword evidence="2" id="KW-0072">Autophagy</keyword>
<evidence type="ECO:0000256" key="3">
    <source>
        <dbReference type="SAM" id="MobiDB-lite"/>
    </source>
</evidence>
<dbReference type="GO" id="GO:0016197">
    <property type="term" value="P:endosomal transport"/>
    <property type="evidence" value="ECO:0007669"/>
    <property type="project" value="TreeGrafter"/>
</dbReference>
<name>A0A9D4U8A1_ADICA</name>
<protein>
    <recommendedName>
        <fullName evidence="8">FPL domain-containing protein</fullName>
    </recommendedName>
</protein>
<evidence type="ECO:0008006" key="8">
    <source>
        <dbReference type="Google" id="ProtNLM"/>
    </source>
</evidence>
<evidence type="ECO:0000259" key="4">
    <source>
        <dbReference type="Pfam" id="PF09758"/>
    </source>
</evidence>
<feature type="region of interest" description="Disordered" evidence="3">
    <location>
        <begin position="431"/>
        <end position="456"/>
    </location>
</feature>
<evidence type="ECO:0000313" key="6">
    <source>
        <dbReference type="EMBL" id="KAI5063185.1"/>
    </source>
</evidence>
<dbReference type="GO" id="GO:1901096">
    <property type="term" value="P:regulation of autophagosome maturation"/>
    <property type="evidence" value="ECO:0007669"/>
    <property type="project" value="TreeGrafter"/>
</dbReference>